<dbReference type="GO" id="GO:0005509">
    <property type="term" value="F:calcium ion binding"/>
    <property type="evidence" value="ECO:0007669"/>
    <property type="project" value="InterPro"/>
</dbReference>
<dbReference type="Gene3D" id="2.40.10.500">
    <property type="match status" value="2"/>
</dbReference>
<dbReference type="SMART" id="SM00054">
    <property type="entry name" value="EFh"/>
    <property type="match status" value="4"/>
</dbReference>
<evidence type="ECO:0000313" key="6">
    <source>
        <dbReference type="Proteomes" id="UP000663860"/>
    </source>
</evidence>
<dbReference type="PANTHER" id="PTHR31594:SF14">
    <property type="entry name" value="FIBRONECTIN TYPE-III DOMAIN-CONTAINING PROTEIN"/>
    <property type="match status" value="1"/>
</dbReference>
<evidence type="ECO:0000256" key="2">
    <source>
        <dbReference type="ARBA" id="ARBA00022837"/>
    </source>
</evidence>
<dbReference type="EMBL" id="CAJNOE010000244">
    <property type="protein sequence ID" value="CAF1083835.1"/>
    <property type="molecule type" value="Genomic_DNA"/>
</dbReference>
<dbReference type="SUPFAM" id="SSF47473">
    <property type="entry name" value="EF-hand"/>
    <property type="match status" value="2"/>
</dbReference>
<sequence length="1520" mass="175256">MTSSGLIERQAIGRSGNIGSLYDIRTDQFVMGNLFNNVLPDSFIKRCDCANVSYWLDFHSSQKETFNNLNLEANLKLALMVGLMKVEGSTKYLKQTKTNSHTVRATFIYKAKTKQEDLQVSTKGLHEYFSSHAFENLDATHVVIGIKWGANVAATFERIVDKHDDVKRIEGILTANFAKPTFGISGNANLKYNNEQKADLESLRISFSGDPTFGISGNANLKYNNEQKADLESLRISFSGDVLIENCPRTIDGVMEVYQKVPSMIRSLNDGKGQQLTFILCSLKQIAKMTKFERKITRMVKEVSEQIVNRIENIFEQMNDEQRKLNDFLDEINPWKEFLPRQWFDLVKKKLSNFNEEELKLKRDLSSLLVAIRSHSAEESKMIELIDNFSKHPCSPESTEKFLDENENIKTKIKTLKRISPDKKELVTDITSVEDFIQDFYDNDVYLLHICEKWQQEDEENSLKQRIYFINLKKNEQDTQNNKAKFWVIDYDLHSCLTNKPTNSVIYYATRATIKSKDFYKESRSKLSRKQIDRILTENSMLTEQRLKDWHQQFMKDYYNPFMLSPDGELNEENFICELGKLFPKGDPINFCDFAFQVIDKDKSGTVNFPEFMTAIAITHPGDLIKRLHLVFSVCDYDCSKEIGARKIIKFIEAVAELNNGPSTVNTNEAKYVAEQIMQICRKNKDDMLTEEEFIRCCIGNSKIAKAFLPDVKIIANFAKPTFGISGNANLKYNNEQKADLESLRISFSGDVLIENCPRTIDGVMEVYQKVPSMIRSLNDGKGQQLTFILCPLKQIADMTKFERKTTRMVKEVSEQTVHRIENIFEQMNDEERKLNDFLDDINPWKKFLPRQWFDLVKKKLSNFNEEELKLKRDLSSLLVAIRSNLAEESKMIELIDSFSKHPCSPESTEKFFYENENITTKIKTLRRISPDKKELVTNITSVEDFIQDFYGNDVYLLHICEKWQQEDEGNSGKQMRYFINLKKNEQDTQNNKAKFWVIDYDLHLRLKNKPTNSIIYYATRATIKSKDFYKESRSKLSRKQIDLILTENSMLTEQRLKDWHQQFMKDYYNPFMLSPDGELNEENFICELGKLFLKGDPINFCDFAFQVIDKDKSGTINFPEFMNAIAITHPGDLIKRLHLVFSVCDYDCSKEIGARKIIKFIEAVAELNSGPSTVNTNEAKYVAEQIMKICRKNKDDMVTEEEFIRCCIGNSKFAKTFLPDIEITEQIKWKQNGIICVGGNEQGNELNQLNLPNGISIDHHNNIFIADCFNHRIVEWKCHSNEGQIIAGGNGNDQFNSPTDVLVDKQNNSFIISDYGNQRVIRCFRQNEREQQILISDIRCVGLSMDKNGFIYVSDEDNDEVRRWKEGDEKGTIVAGGNGQGNRLNQLSFPNFIFVDKDDSLYISDSLNHRVIKWEKGAREGIVVAGGDGPGDSLKQLRHPQGVIVDHLGQIYVADCFNHRVMRWCEGNTEGEIVVGGNGDGKELNQLNGPKGLSFDDEENLYVVDNGNHRILKFEKYFD</sequence>
<accession>A0A814MW41</accession>
<evidence type="ECO:0000256" key="1">
    <source>
        <dbReference type="ARBA" id="ARBA00022737"/>
    </source>
</evidence>
<dbReference type="InterPro" id="IPR056072">
    <property type="entry name" value="SNTX_MACPF/CDC-like_dom"/>
</dbReference>
<name>A0A814MW41_9BILA</name>
<dbReference type="PROSITE" id="PS51125">
    <property type="entry name" value="NHL"/>
    <property type="match status" value="1"/>
</dbReference>
<dbReference type="Proteomes" id="UP000663860">
    <property type="component" value="Unassembled WGS sequence"/>
</dbReference>
<evidence type="ECO:0000259" key="4">
    <source>
        <dbReference type="PROSITE" id="PS50222"/>
    </source>
</evidence>
<keyword evidence="1" id="KW-0677">Repeat</keyword>
<feature type="domain" description="EF-hand" evidence="4">
    <location>
        <begin position="1097"/>
        <end position="1132"/>
    </location>
</feature>
<dbReference type="SUPFAM" id="SSF63829">
    <property type="entry name" value="Calcium-dependent phosphotriesterase"/>
    <property type="match status" value="1"/>
</dbReference>
<dbReference type="InterPro" id="IPR002048">
    <property type="entry name" value="EF_hand_dom"/>
</dbReference>
<proteinExistence type="predicted"/>
<keyword evidence="2" id="KW-0106">Calcium</keyword>
<dbReference type="PROSITE" id="PS00018">
    <property type="entry name" value="EF_HAND_1"/>
    <property type="match status" value="2"/>
</dbReference>
<evidence type="ECO:0000313" key="5">
    <source>
        <dbReference type="EMBL" id="CAF1083835.1"/>
    </source>
</evidence>
<gene>
    <name evidence="5" type="ORF">IZO911_LOCUS22110</name>
</gene>
<dbReference type="Gene3D" id="2.120.10.30">
    <property type="entry name" value="TolB, C-terminal domain"/>
    <property type="match status" value="1"/>
</dbReference>
<feature type="domain" description="EF-hand" evidence="4">
    <location>
        <begin position="587"/>
        <end position="622"/>
    </location>
</feature>
<comment type="caution">
    <text evidence="5">The sequence shown here is derived from an EMBL/GenBank/DDBJ whole genome shotgun (WGS) entry which is preliminary data.</text>
</comment>
<dbReference type="InterPro" id="IPR001258">
    <property type="entry name" value="NHL_repeat"/>
</dbReference>
<dbReference type="PANTHER" id="PTHR31594">
    <property type="entry name" value="AIG1-TYPE G DOMAIN-CONTAINING PROTEIN"/>
    <property type="match status" value="1"/>
</dbReference>
<dbReference type="InterPro" id="IPR018247">
    <property type="entry name" value="EF_Hand_1_Ca_BS"/>
</dbReference>
<dbReference type="CDD" id="cd05819">
    <property type="entry name" value="NHL"/>
    <property type="match status" value="1"/>
</dbReference>
<dbReference type="InterPro" id="IPR011992">
    <property type="entry name" value="EF-hand-dom_pair"/>
</dbReference>
<reference evidence="5" key="1">
    <citation type="submission" date="2021-02" db="EMBL/GenBank/DDBJ databases">
        <authorList>
            <person name="Nowell W R."/>
        </authorList>
    </citation>
    <scope>NUCLEOTIDE SEQUENCE</scope>
</reference>
<dbReference type="InterPro" id="IPR052090">
    <property type="entry name" value="Cytolytic_pore-forming_toxin"/>
</dbReference>
<dbReference type="InterPro" id="IPR011042">
    <property type="entry name" value="6-blade_b-propeller_TolB-like"/>
</dbReference>
<dbReference type="PROSITE" id="PS50222">
    <property type="entry name" value="EF_HAND_2"/>
    <property type="match status" value="2"/>
</dbReference>
<dbReference type="Pfam" id="PF24674">
    <property type="entry name" value="MACPF_SNTX"/>
    <property type="match status" value="1"/>
</dbReference>
<evidence type="ECO:0000256" key="3">
    <source>
        <dbReference type="PROSITE-ProRule" id="PRU00504"/>
    </source>
</evidence>
<protein>
    <recommendedName>
        <fullName evidence="4">EF-hand domain-containing protein</fullName>
    </recommendedName>
</protein>
<dbReference type="Pfam" id="PF13202">
    <property type="entry name" value="EF-hand_5"/>
    <property type="match status" value="2"/>
</dbReference>
<organism evidence="5 6">
    <name type="scientific">Adineta steineri</name>
    <dbReference type="NCBI Taxonomy" id="433720"/>
    <lineage>
        <taxon>Eukaryota</taxon>
        <taxon>Metazoa</taxon>
        <taxon>Spiralia</taxon>
        <taxon>Gnathifera</taxon>
        <taxon>Rotifera</taxon>
        <taxon>Eurotatoria</taxon>
        <taxon>Bdelloidea</taxon>
        <taxon>Adinetida</taxon>
        <taxon>Adinetidae</taxon>
        <taxon>Adineta</taxon>
    </lineage>
</organism>
<dbReference type="Gene3D" id="1.10.238.10">
    <property type="entry name" value="EF-hand"/>
    <property type="match status" value="2"/>
</dbReference>
<dbReference type="Pfam" id="PF01436">
    <property type="entry name" value="NHL"/>
    <property type="match status" value="1"/>
</dbReference>
<feature type="repeat" description="NHL" evidence="3">
    <location>
        <begin position="1482"/>
        <end position="1518"/>
    </location>
</feature>